<dbReference type="SUPFAM" id="SSF56219">
    <property type="entry name" value="DNase I-like"/>
    <property type="match status" value="1"/>
</dbReference>
<keyword evidence="2" id="KW-0378">Hydrolase</keyword>
<evidence type="ECO:0000313" key="3">
    <source>
        <dbReference type="Proteomes" id="UP001552427"/>
    </source>
</evidence>
<proteinExistence type="predicted"/>
<dbReference type="EMBL" id="JBFARM010000003">
    <property type="protein sequence ID" value="MEV4286251.1"/>
    <property type="molecule type" value="Genomic_DNA"/>
</dbReference>
<sequence length="236" mass="25017">MITVMTWNVLHRIHAENWGADIPARWPDEPERIAAVSARLAGRAEQVIALQEVSGDQLAGLRRALPGRTVHALTYPRVPAPRNGASPLDDPREHLVLAVDGPARQVAAEPFEEDPGKGLLAVRTAGVLVIAVHVSSGERSTRQLERLSELAAASPEPVVLLGDFNTDRAAVLAGLGPAFTVADLPPDALPTRPRTEGTKSPFIDHVVVRGGEAGDAAVEDADGLSDHNLVRARVTA</sequence>
<evidence type="ECO:0000313" key="2">
    <source>
        <dbReference type="EMBL" id="MEV4286251.1"/>
    </source>
</evidence>
<organism evidence="2 3">
    <name type="scientific">Nonomuraea bangladeshensis</name>
    <dbReference type="NCBI Taxonomy" id="404385"/>
    <lineage>
        <taxon>Bacteria</taxon>
        <taxon>Bacillati</taxon>
        <taxon>Actinomycetota</taxon>
        <taxon>Actinomycetes</taxon>
        <taxon>Streptosporangiales</taxon>
        <taxon>Streptosporangiaceae</taxon>
        <taxon>Nonomuraea</taxon>
    </lineage>
</organism>
<evidence type="ECO:0000259" key="1">
    <source>
        <dbReference type="Pfam" id="PF03372"/>
    </source>
</evidence>
<dbReference type="RefSeq" id="WP_364448089.1">
    <property type="nucleotide sequence ID" value="NZ_JBFARM010000003.1"/>
</dbReference>
<dbReference type="GO" id="GO:0004519">
    <property type="term" value="F:endonuclease activity"/>
    <property type="evidence" value="ECO:0007669"/>
    <property type="project" value="UniProtKB-KW"/>
</dbReference>
<dbReference type="Gene3D" id="3.60.10.10">
    <property type="entry name" value="Endonuclease/exonuclease/phosphatase"/>
    <property type="match status" value="1"/>
</dbReference>
<protein>
    <submittedName>
        <fullName evidence="2">Endonuclease/exonuclease/phosphatase family protein</fullName>
    </submittedName>
</protein>
<dbReference type="Pfam" id="PF03372">
    <property type="entry name" value="Exo_endo_phos"/>
    <property type="match status" value="1"/>
</dbReference>
<name>A0ABV3H129_9ACTN</name>
<gene>
    <name evidence="2" type="ORF">AB0K40_12190</name>
</gene>
<feature type="domain" description="Endonuclease/exonuclease/phosphatase" evidence="1">
    <location>
        <begin position="5"/>
        <end position="227"/>
    </location>
</feature>
<comment type="caution">
    <text evidence="2">The sequence shown here is derived from an EMBL/GenBank/DDBJ whole genome shotgun (WGS) entry which is preliminary data.</text>
</comment>
<keyword evidence="2" id="KW-0255">Endonuclease</keyword>
<dbReference type="Proteomes" id="UP001552427">
    <property type="component" value="Unassembled WGS sequence"/>
</dbReference>
<dbReference type="InterPro" id="IPR036691">
    <property type="entry name" value="Endo/exonu/phosph_ase_sf"/>
</dbReference>
<dbReference type="InterPro" id="IPR005135">
    <property type="entry name" value="Endo/exonuclease/phosphatase"/>
</dbReference>
<keyword evidence="2" id="KW-0540">Nuclease</keyword>
<reference evidence="2 3" key="1">
    <citation type="submission" date="2024-06" db="EMBL/GenBank/DDBJ databases">
        <title>The Natural Products Discovery Center: Release of the First 8490 Sequenced Strains for Exploring Actinobacteria Biosynthetic Diversity.</title>
        <authorList>
            <person name="Kalkreuter E."/>
            <person name="Kautsar S.A."/>
            <person name="Yang D."/>
            <person name="Bader C.D."/>
            <person name="Teijaro C.N."/>
            <person name="Fluegel L."/>
            <person name="Davis C.M."/>
            <person name="Simpson J.R."/>
            <person name="Lauterbach L."/>
            <person name="Steele A.D."/>
            <person name="Gui C."/>
            <person name="Meng S."/>
            <person name="Li G."/>
            <person name="Viehrig K."/>
            <person name="Ye F."/>
            <person name="Su P."/>
            <person name="Kiefer A.F."/>
            <person name="Nichols A."/>
            <person name="Cepeda A.J."/>
            <person name="Yan W."/>
            <person name="Fan B."/>
            <person name="Jiang Y."/>
            <person name="Adhikari A."/>
            <person name="Zheng C.-J."/>
            <person name="Schuster L."/>
            <person name="Cowan T.M."/>
            <person name="Smanski M.J."/>
            <person name="Chevrette M.G."/>
            <person name="De Carvalho L.P.S."/>
            <person name="Shen B."/>
        </authorList>
    </citation>
    <scope>NUCLEOTIDE SEQUENCE [LARGE SCALE GENOMIC DNA]</scope>
    <source>
        <strain evidence="2 3">NPDC049574</strain>
    </source>
</reference>
<keyword evidence="3" id="KW-1185">Reference proteome</keyword>
<accession>A0ABV3H129</accession>